<evidence type="ECO:0000256" key="1">
    <source>
        <dbReference type="ARBA" id="ARBA00004141"/>
    </source>
</evidence>
<feature type="transmembrane region" description="Helical" evidence="6">
    <location>
        <begin position="204"/>
        <end position="222"/>
    </location>
</feature>
<dbReference type="InterPro" id="IPR000620">
    <property type="entry name" value="EamA_dom"/>
</dbReference>
<dbReference type="RefSeq" id="WP_319831250.1">
    <property type="nucleotide sequence ID" value="NZ_CP138858.1"/>
</dbReference>
<reference evidence="8 9" key="1">
    <citation type="submission" date="2023-11" db="EMBL/GenBank/DDBJ databases">
        <title>Coraliomargarita sp. nov., isolated from marine algae.</title>
        <authorList>
            <person name="Lee J.K."/>
            <person name="Baek J.H."/>
            <person name="Kim J.M."/>
            <person name="Choi D.G."/>
            <person name="Jeon C.O."/>
        </authorList>
    </citation>
    <scope>NUCLEOTIDE SEQUENCE [LARGE SCALE GENOMIC DNA]</scope>
    <source>
        <strain evidence="8 9">J2-16</strain>
    </source>
</reference>
<dbReference type="PANTHER" id="PTHR32322:SF2">
    <property type="entry name" value="EAMA DOMAIN-CONTAINING PROTEIN"/>
    <property type="match status" value="1"/>
</dbReference>
<dbReference type="InterPro" id="IPR037185">
    <property type="entry name" value="EmrE-like"/>
</dbReference>
<accession>A0ABZ0RH93</accession>
<dbReference type="PANTHER" id="PTHR32322">
    <property type="entry name" value="INNER MEMBRANE TRANSPORTER"/>
    <property type="match status" value="1"/>
</dbReference>
<keyword evidence="9" id="KW-1185">Reference proteome</keyword>
<feature type="transmembrane region" description="Helical" evidence="6">
    <location>
        <begin position="173"/>
        <end position="192"/>
    </location>
</feature>
<keyword evidence="5 6" id="KW-0472">Membrane</keyword>
<feature type="domain" description="EamA" evidence="7">
    <location>
        <begin position="2"/>
        <end position="126"/>
    </location>
</feature>
<organism evidence="8 9">
    <name type="scientific">Coraliomargarita algicola</name>
    <dbReference type="NCBI Taxonomy" id="3092156"/>
    <lineage>
        <taxon>Bacteria</taxon>
        <taxon>Pseudomonadati</taxon>
        <taxon>Verrucomicrobiota</taxon>
        <taxon>Opitutia</taxon>
        <taxon>Puniceicoccales</taxon>
        <taxon>Coraliomargaritaceae</taxon>
        <taxon>Coraliomargarita</taxon>
    </lineage>
</organism>
<dbReference type="InterPro" id="IPR050638">
    <property type="entry name" value="AA-Vitamin_Transporters"/>
</dbReference>
<gene>
    <name evidence="8" type="ORF">SH580_12785</name>
</gene>
<dbReference type="Pfam" id="PF00892">
    <property type="entry name" value="EamA"/>
    <property type="match status" value="1"/>
</dbReference>
<sequence>MLYLAIVSLIWAFSFGLIGNALTGIDSIFVATIRLSIAGLAFLPFLRWSKVPTGSHLKLIGCGAVQFGVMYVAYIKAFQFIPSHLVALFSILTPLYVVLINDCRERKFHRRYLYAALLSILGAAIIKAKSGSTGSIWIGFGLMQIAGLAFGYGQVYYRDWKLQHPTCKNHEAFALLYIGGIAVALTACALFTDWGKTQVDAKQIQVLIYLGLVASGLGFFLWNKGAALSSAGTLAACNNAVVPLAMACSLFIFGEISEINGAALARLALGSSCIVGAVFLAEKTPQQS</sequence>
<keyword evidence="3 6" id="KW-0812">Transmembrane</keyword>
<keyword evidence="4 6" id="KW-1133">Transmembrane helix</keyword>
<evidence type="ECO:0000256" key="3">
    <source>
        <dbReference type="ARBA" id="ARBA00022692"/>
    </source>
</evidence>
<dbReference type="SUPFAM" id="SSF103481">
    <property type="entry name" value="Multidrug resistance efflux transporter EmrE"/>
    <property type="match status" value="2"/>
</dbReference>
<protein>
    <submittedName>
        <fullName evidence="8">EamA family transporter</fullName>
    </submittedName>
</protein>
<evidence type="ECO:0000313" key="9">
    <source>
        <dbReference type="Proteomes" id="UP001324993"/>
    </source>
</evidence>
<feature type="transmembrane region" description="Helical" evidence="6">
    <location>
        <begin position="58"/>
        <end position="75"/>
    </location>
</feature>
<feature type="transmembrane region" description="Helical" evidence="6">
    <location>
        <begin position="259"/>
        <end position="281"/>
    </location>
</feature>
<dbReference type="Proteomes" id="UP001324993">
    <property type="component" value="Chromosome"/>
</dbReference>
<proteinExistence type="inferred from homology"/>
<evidence type="ECO:0000313" key="8">
    <source>
        <dbReference type="EMBL" id="WPJ94312.1"/>
    </source>
</evidence>
<feature type="transmembrane region" description="Helical" evidence="6">
    <location>
        <begin position="112"/>
        <end position="128"/>
    </location>
</feature>
<evidence type="ECO:0000256" key="5">
    <source>
        <dbReference type="ARBA" id="ARBA00023136"/>
    </source>
</evidence>
<evidence type="ECO:0000256" key="6">
    <source>
        <dbReference type="SAM" id="Phobius"/>
    </source>
</evidence>
<comment type="similarity">
    <text evidence="2">Belongs to the EamA transporter family.</text>
</comment>
<feature type="transmembrane region" description="Helical" evidence="6">
    <location>
        <begin position="234"/>
        <end position="253"/>
    </location>
</feature>
<feature type="transmembrane region" description="Helical" evidence="6">
    <location>
        <begin position="134"/>
        <end position="152"/>
    </location>
</feature>
<feature type="transmembrane region" description="Helical" evidence="6">
    <location>
        <begin position="81"/>
        <end position="100"/>
    </location>
</feature>
<comment type="subcellular location">
    <subcellularLocation>
        <location evidence="1">Membrane</location>
        <topology evidence="1">Multi-pass membrane protein</topology>
    </subcellularLocation>
</comment>
<evidence type="ECO:0000256" key="4">
    <source>
        <dbReference type="ARBA" id="ARBA00022989"/>
    </source>
</evidence>
<name>A0ABZ0RH93_9BACT</name>
<evidence type="ECO:0000259" key="7">
    <source>
        <dbReference type="Pfam" id="PF00892"/>
    </source>
</evidence>
<dbReference type="EMBL" id="CP138858">
    <property type="protein sequence ID" value="WPJ94312.1"/>
    <property type="molecule type" value="Genomic_DNA"/>
</dbReference>
<evidence type="ECO:0000256" key="2">
    <source>
        <dbReference type="ARBA" id="ARBA00007362"/>
    </source>
</evidence>
<feature type="transmembrane region" description="Helical" evidence="6">
    <location>
        <begin position="29"/>
        <end position="46"/>
    </location>
</feature>